<evidence type="ECO:0000256" key="2">
    <source>
        <dbReference type="SAM" id="MobiDB-lite"/>
    </source>
</evidence>
<dbReference type="CDD" id="cd07185">
    <property type="entry name" value="OmpA_C-like"/>
    <property type="match status" value="1"/>
</dbReference>
<feature type="compositionally biased region" description="Acidic residues" evidence="2">
    <location>
        <begin position="278"/>
        <end position="288"/>
    </location>
</feature>
<evidence type="ECO:0000313" key="4">
    <source>
        <dbReference type="EMBL" id="MDA2803549.1"/>
    </source>
</evidence>
<comment type="caution">
    <text evidence="4">The sequence shown here is derived from an EMBL/GenBank/DDBJ whole genome shotgun (WGS) entry which is preliminary data.</text>
</comment>
<dbReference type="PROSITE" id="PS51123">
    <property type="entry name" value="OMPA_2"/>
    <property type="match status" value="1"/>
</dbReference>
<dbReference type="Proteomes" id="UP001165685">
    <property type="component" value="Unassembled WGS sequence"/>
</dbReference>
<proteinExistence type="predicted"/>
<feature type="compositionally biased region" description="Basic and acidic residues" evidence="2">
    <location>
        <begin position="363"/>
        <end position="380"/>
    </location>
</feature>
<dbReference type="InterPro" id="IPR036737">
    <property type="entry name" value="OmpA-like_sf"/>
</dbReference>
<feature type="compositionally biased region" description="Basic and acidic residues" evidence="2">
    <location>
        <begin position="324"/>
        <end position="342"/>
    </location>
</feature>
<dbReference type="Gene3D" id="3.30.1330.60">
    <property type="entry name" value="OmpA-like domain"/>
    <property type="match status" value="1"/>
</dbReference>
<reference evidence="4" key="1">
    <citation type="submission" date="2023-01" db="EMBL/GenBank/DDBJ databases">
        <title>Draft genome sequence of Nocardiopsis sp. LSu2-4 isolated from halophytes.</title>
        <authorList>
            <person name="Duangmal K."/>
            <person name="Chantavorakit T."/>
        </authorList>
    </citation>
    <scope>NUCLEOTIDE SEQUENCE</scope>
    <source>
        <strain evidence="4">LSu2-4</strain>
    </source>
</reference>
<feature type="region of interest" description="Disordered" evidence="2">
    <location>
        <begin position="177"/>
        <end position="462"/>
    </location>
</feature>
<feature type="compositionally biased region" description="Acidic residues" evidence="2">
    <location>
        <begin position="122"/>
        <end position="137"/>
    </location>
</feature>
<feature type="compositionally biased region" description="Gly residues" evidence="2">
    <location>
        <begin position="411"/>
        <end position="420"/>
    </location>
</feature>
<feature type="compositionally biased region" description="Polar residues" evidence="2">
    <location>
        <begin position="246"/>
        <end position="259"/>
    </location>
</feature>
<feature type="region of interest" description="Disordered" evidence="2">
    <location>
        <begin position="116"/>
        <end position="137"/>
    </location>
</feature>
<dbReference type="InterPro" id="IPR006665">
    <property type="entry name" value="OmpA-like"/>
</dbReference>
<dbReference type="EMBL" id="JAQFWP010000004">
    <property type="protein sequence ID" value="MDA2803549.1"/>
    <property type="molecule type" value="Genomic_DNA"/>
</dbReference>
<gene>
    <name evidence="4" type="ORF">O4U47_03425</name>
</gene>
<evidence type="ECO:0000256" key="1">
    <source>
        <dbReference type="PROSITE-ProRule" id="PRU00473"/>
    </source>
</evidence>
<dbReference type="PROSITE" id="PS51257">
    <property type="entry name" value="PROKAR_LIPOPROTEIN"/>
    <property type="match status" value="1"/>
</dbReference>
<protein>
    <submittedName>
        <fullName evidence="4">OmpA family protein</fullName>
    </submittedName>
</protein>
<feature type="compositionally biased region" description="Acidic residues" evidence="2">
    <location>
        <begin position="190"/>
        <end position="217"/>
    </location>
</feature>
<accession>A0ABT4TFT9</accession>
<sequence>MLNRRALRMIGTVGVVALLGAGCTGSTGQDDPEEPPADPQPAVVEPEGPFQRSGVFGLGTQFRAQLEIYEVERREDRTVLRFATTPLQDGEHNAKGGFGGGFRLVDPVGGRLYEQLPNPAWEEGDTADPDADPDDYVPENLGNDLPDTVMGDAVYVMEAHFPPVAEEVEDVTVVTPGTAGEFTGIPVTSPEEEDGQGEEEEEEGAEEGGEEGDEEEEGVRPGDVVELPTVDSPLPDDMGDHVENLYSVTEQGGVTTHTGRTAERVTLRTDGMFSEASGDGEDDAEEPAGQELTAEGRQALEGVAEDLAERIDPEEPEVSIGVHSDGDGKDEDNARETAERADAASAYLTEALGEDVSVSAEGHGSDRPVVHEEGDGKPEARAQNSRIEISYKVPPPPAGDAAAEEGEDGEGGGSDDGSGTGEDPSADESTPPPGPGEDGEEAEGGGQEDGAWGPTEPAPYRAQDPDVIADVTATVDGQDYRLQVMPFYRDGNYMVANFLVFNKSPELLSEDEKPFGSDLLPGSVFGSFSAVDPESGRTYSTVRIGGGDTVSDKRKGRRYLDPVSYPYAVRTNEENRTWLYLPAPPEGVGSVTFNAGAFGAIEDVPIE</sequence>
<keyword evidence="1" id="KW-0472">Membrane</keyword>
<evidence type="ECO:0000259" key="3">
    <source>
        <dbReference type="PROSITE" id="PS51123"/>
    </source>
</evidence>
<dbReference type="Pfam" id="PF00691">
    <property type="entry name" value="OmpA"/>
    <property type="match status" value="1"/>
</dbReference>
<dbReference type="RefSeq" id="WP_270676042.1">
    <property type="nucleotide sequence ID" value="NZ_JAQFWP010000004.1"/>
</dbReference>
<dbReference type="SUPFAM" id="SSF103088">
    <property type="entry name" value="OmpA-like"/>
    <property type="match status" value="1"/>
</dbReference>
<keyword evidence="5" id="KW-1185">Reference proteome</keyword>
<feature type="region of interest" description="Disordered" evidence="2">
    <location>
        <begin position="24"/>
        <end position="51"/>
    </location>
</feature>
<evidence type="ECO:0000313" key="5">
    <source>
        <dbReference type="Proteomes" id="UP001165685"/>
    </source>
</evidence>
<feature type="domain" description="OmpA-like" evidence="3">
    <location>
        <begin position="272"/>
        <end position="395"/>
    </location>
</feature>
<name>A0ABT4TFT9_9ACTN</name>
<organism evidence="4 5">
    <name type="scientific">Nocardiopsis suaedae</name>
    <dbReference type="NCBI Taxonomy" id="3018444"/>
    <lineage>
        <taxon>Bacteria</taxon>
        <taxon>Bacillati</taxon>
        <taxon>Actinomycetota</taxon>
        <taxon>Actinomycetes</taxon>
        <taxon>Streptosporangiales</taxon>
        <taxon>Nocardiopsidaceae</taxon>
        <taxon>Nocardiopsis</taxon>
    </lineage>
</organism>